<dbReference type="OrthoDB" id="5272396at2759"/>
<organism evidence="1 2">
    <name type="scientific">Lentithecium fluviatile CBS 122367</name>
    <dbReference type="NCBI Taxonomy" id="1168545"/>
    <lineage>
        <taxon>Eukaryota</taxon>
        <taxon>Fungi</taxon>
        <taxon>Dikarya</taxon>
        <taxon>Ascomycota</taxon>
        <taxon>Pezizomycotina</taxon>
        <taxon>Dothideomycetes</taxon>
        <taxon>Pleosporomycetidae</taxon>
        <taxon>Pleosporales</taxon>
        <taxon>Massarineae</taxon>
        <taxon>Lentitheciaceae</taxon>
        <taxon>Lentithecium</taxon>
    </lineage>
</organism>
<keyword evidence="2" id="KW-1185">Reference proteome</keyword>
<sequence length="305" mass="35488">MANAMDVRKLLTDLQQTTERTDQFESGFAPSIYQVHEEPPPEFPTNDRVDISWAQSHKAVANRVGFLDLPREIRDLCYGFAFQLRGAVFIYSSDVNAYRPILRGKIVKYKGEGPLEPRSIGDAIPASLIRTCRQVHSEGTEVLYGYNVFRLYMSNADFASSYRTLIRHVTFTMEAGRGIYSEDLEVMCYWWRRVFWPNVIDRSTSLLLRYPNLELLTFPIKSNQPGQTWRPAFCAFEHKTKEQRIALAARWLRTNCPMRDEHLHQVLRLEIQPAAGLIEGSWFFPEEYEDEWDGSEFAQAWMLNL</sequence>
<dbReference type="AlphaFoldDB" id="A0A6G1IKH8"/>
<reference evidence="1" key="1">
    <citation type="journal article" date="2020" name="Stud. Mycol.">
        <title>101 Dothideomycetes genomes: a test case for predicting lifestyles and emergence of pathogens.</title>
        <authorList>
            <person name="Haridas S."/>
            <person name="Albert R."/>
            <person name="Binder M."/>
            <person name="Bloem J."/>
            <person name="Labutti K."/>
            <person name="Salamov A."/>
            <person name="Andreopoulos B."/>
            <person name="Baker S."/>
            <person name="Barry K."/>
            <person name="Bills G."/>
            <person name="Bluhm B."/>
            <person name="Cannon C."/>
            <person name="Castanera R."/>
            <person name="Culley D."/>
            <person name="Daum C."/>
            <person name="Ezra D."/>
            <person name="Gonzalez J."/>
            <person name="Henrissat B."/>
            <person name="Kuo A."/>
            <person name="Liang C."/>
            <person name="Lipzen A."/>
            <person name="Lutzoni F."/>
            <person name="Magnuson J."/>
            <person name="Mondo S."/>
            <person name="Nolan M."/>
            <person name="Ohm R."/>
            <person name="Pangilinan J."/>
            <person name="Park H.-J."/>
            <person name="Ramirez L."/>
            <person name="Alfaro M."/>
            <person name="Sun H."/>
            <person name="Tritt A."/>
            <person name="Yoshinaga Y."/>
            <person name="Zwiers L.-H."/>
            <person name="Turgeon B."/>
            <person name="Goodwin S."/>
            <person name="Spatafora J."/>
            <person name="Crous P."/>
            <person name="Grigoriev I."/>
        </authorList>
    </citation>
    <scope>NUCLEOTIDE SEQUENCE</scope>
    <source>
        <strain evidence="1">CBS 122367</strain>
    </source>
</reference>
<dbReference type="PANTHER" id="PTHR42085">
    <property type="entry name" value="F-BOX DOMAIN-CONTAINING PROTEIN"/>
    <property type="match status" value="1"/>
</dbReference>
<gene>
    <name evidence="1" type="ORF">K458DRAFT_446366</name>
</gene>
<dbReference type="InterPro" id="IPR038883">
    <property type="entry name" value="AN11006-like"/>
</dbReference>
<dbReference type="PANTHER" id="PTHR42085:SF2">
    <property type="entry name" value="F-BOX DOMAIN-CONTAINING PROTEIN"/>
    <property type="match status" value="1"/>
</dbReference>
<name>A0A6G1IKH8_9PLEO</name>
<evidence type="ECO:0000313" key="1">
    <source>
        <dbReference type="EMBL" id="KAF2678598.1"/>
    </source>
</evidence>
<evidence type="ECO:0000313" key="2">
    <source>
        <dbReference type="Proteomes" id="UP000799291"/>
    </source>
</evidence>
<protein>
    <submittedName>
        <fullName evidence="1">Uncharacterized protein</fullName>
    </submittedName>
</protein>
<dbReference type="EMBL" id="MU005611">
    <property type="protein sequence ID" value="KAF2678598.1"/>
    <property type="molecule type" value="Genomic_DNA"/>
</dbReference>
<dbReference type="Proteomes" id="UP000799291">
    <property type="component" value="Unassembled WGS sequence"/>
</dbReference>
<proteinExistence type="predicted"/>
<accession>A0A6G1IKH8</accession>